<dbReference type="Proteomes" id="UP000610124">
    <property type="component" value="Unassembled WGS sequence"/>
</dbReference>
<dbReference type="SUPFAM" id="SSF56801">
    <property type="entry name" value="Acetyl-CoA synthetase-like"/>
    <property type="match status" value="1"/>
</dbReference>
<dbReference type="SUPFAM" id="SSF55048">
    <property type="entry name" value="Probable ACP-binding domain of malonyl-CoA ACP transacylase"/>
    <property type="match status" value="1"/>
</dbReference>
<dbReference type="PROSITE" id="PS52004">
    <property type="entry name" value="KS3_2"/>
    <property type="match status" value="1"/>
</dbReference>
<dbReference type="PROSITE" id="PS00606">
    <property type="entry name" value="KS3_1"/>
    <property type="match status" value="1"/>
</dbReference>
<feature type="compositionally biased region" description="Low complexity" evidence="7">
    <location>
        <begin position="555"/>
        <end position="576"/>
    </location>
</feature>
<dbReference type="InterPro" id="IPR006162">
    <property type="entry name" value="Ppantetheine_attach_site"/>
</dbReference>
<evidence type="ECO:0008006" key="12">
    <source>
        <dbReference type="Google" id="ProtNLM"/>
    </source>
</evidence>
<dbReference type="InterPro" id="IPR018201">
    <property type="entry name" value="Ketoacyl_synth_AS"/>
</dbReference>
<dbReference type="Pfam" id="PF13193">
    <property type="entry name" value="AMP-binding_C"/>
    <property type="match status" value="1"/>
</dbReference>
<dbReference type="GO" id="GO:0004312">
    <property type="term" value="F:fatty acid synthase activity"/>
    <property type="evidence" value="ECO:0007669"/>
    <property type="project" value="TreeGrafter"/>
</dbReference>
<evidence type="ECO:0000256" key="4">
    <source>
        <dbReference type="ARBA" id="ARBA00023194"/>
    </source>
</evidence>
<keyword evidence="6" id="KW-0012">Acyltransferase</keyword>
<dbReference type="InterPro" id="IPR000873">
    <property type="entry name" value="AMP-dep_synth/lig_dom"/>
</dbReference>
<keyword evidence="1" id="KW-0596">Phosphopantetheine</keyword>
<evidence type="ECO:0000256" key="2">
    <source>
        <dbReference type="ARBA" id="ARBA00022553"/>
    </source>
</evidence>
<dbReference type="Pfam" id="PF00501">
    <property type="entry name" value="AMP-binding"/>
    <property type="match status" value="1"/>
</dbReference>
<reference evidence="10" key="1">
    <citation type="journal article" date="2014" name="Int. J. Syst. Evol. Microbiol.">
        <title>Complete genome sequence of Corynebacterium casei LMG S-19264T (=DSM 44701T), isolated from a smear-ripened cheese.</title>
        <authorList>
            <consortium name="US DOE Joint Genome Institute (JGI-PGF)"/>
            <person name="Walter F."/>
            <person name="Albersmeier A."/>
            <person name="Kalinowski J."/>
            <person name="Ruckert C."/>
        </authorList>
    </citation>
    <scope>NUCLEOTIDE SEQUENCE</scope>
    <source>
        <strain evidence="10">JCM 4434</strain>
    </source>
</reference>
<dbReference type="GO" id="GO:0006633">
    <property type="term" value="P:fatty acid biosynthetic process"/>
    <property type="evidence" value="ECO:0007669"/>
    <property type="project" value="InterPro"/>
</dbReference>
<keyword evidence="2" id="KW-0597">Phosphoprotein</keyword>
<dbReference type="SUPFAM" id="SSF47336">
    <property type="entry name" value="ACP-like"/>
    <property type="match status" value="2"/>
</dbReference>
<dbReference type="Gene3D" id="3.40.50.12780">
    <property type="entry name" value="N-terminal domain of ligase-like"/>
    <property type="match status" value="1"/>
</dbReference>
<dbReference type="GO" id="GO:0004315">
    <property type="term" value="F:3-oxoacyl-[acyl-carrier-protein] synthase activity"/>
    <property type="evidence" value="ECO:0007669"/>
    <property type="project" value="InterPro"/>
</dbReference>
<dbReference type="InterPro" id="IPR045851">
    <property type="entry name" value="AMP-bd_C_sf"/>
</dbReference>
<dbReference type="SMART" id="SM00825">
    <property type="entry name" value="PKS_KS"/>
    <property type="match status" value="1"/>
</dbReference>
<dbReference type="InterPro" id="IPR050091">
    <property type="entry name" value="PKS_NRPS_Biosynth_Enz"/>
</dbReference>
<gene>
    <name evidence="10" type="ORF">GCM10010502_53480</name>
</gene>
<accession>A0A8H9HWW1</accession>
<dbReference type="PROSITE" id="PS50075">
    <property type="entry name" value="CARRIER"/>
    <property type="match status" value="2"/>
</dbReference>
<dbReference type="InterPro" id="IPR001227">
    <property type="entry name" value="Ac_transferase_dom_sf"/>
</dbReference>
<dbReference type="InterPro" id="IPR009081">
    <property type="entry name" value="PP-bd_ACP"/>
</dbReference>
<evidence type="ECO:0000256" key="1">
    <source>
        <dbReference type="ARBA" id="ARBA00022450"/>
    </source>
</evidence>
<evidence type="ECO:0000256" key="7">
    <source>
        <dbReference type="SAM" id="MobiDB-lite"/>
    </source>
</evidence>
<dbReference type="Gene3D" id="3.30.70.3290">
    <property type="match status" value="1"/>
</dbReference>
<dbReference type="Pfam" id="PF00550">
    <property type="entry name" value="PP-binding"/>
    <property type="match status" value="2"/>
</dbReference>
<dbReference type="Pfam" id="PF02801">
    <property type="entry name" value="Ketoacyl-synt_C"/>
    <property type="match status" value="1"/>
</dbReference>
<protein>
    <recommendedName>
        <fullName evidence="12">Acyl transferase</fullName>
    </recommendedName>
</protein>
<dbReference type="CDD" id="cd00833">
    <property type="entry name" value="PKS"/>
    <property type="match status" value="1"/>
</dbReference>
<dbReference type="Pfam" id="PF16197">
    <property type="entry name" value="KAsynt_C_assoc"/>
    <property type="match status" value="1"/>
</dbReference>
<dbReference type="GO" id="GO:0031177">
    <property type="term" value="F:phosphopantetheine binding"/>
    <property type="evidence" value="ECO:0007669"/>
    <property type="project" value="InterPro"/>
</dbReference>
<dbReference type="PANTHER" id="PTHR43775:SF51">
    <property type="entry name" value="INACTIVE PHENOLPHTHIOCEROL SYNTHESIS POLYKETIDE SYNTHASE TYPE I PKS1-RELATED"/>
    <property type="match status" value="1"/>
</dbReference>
<feature type="domain" description="Ketosynthase family 3 (KS3)" evidence="9">
    <location>
        <begin position="674"/>
        <end position="1098"/>
    </location>
</feature>
<dbReference type="SUPFAM" id="SSF52151">
    <property type="entry name" value="FabD/lysophospholipase-like"/>
    <property type="match status" value="1"/>
</dbReference>
<dbReference type="SMART" id="SM01294">
    <property type="entry name" value="PKS_PP_betabranch"/>
    <property type="match status" value="1"/>
</dbReference>
<feature type="region of interest" description="Disordered" evidence="7">
    <location>
        <begin position="189"/>
        <end position="208"/>
    </location>
</feature>
<dbReference type="Gene3D" id="3.30.300.30">
    <property type="match status" value="1"/>
</dbReference>
<dbReference type="InterPro" id="IPR020841">
    <property type="entry name" value="PKS_Beta-ketoAc_synthase_dom"/>
</dbReference>
<feature type="compositionally biased region" description="Basic and acidic residues" evidence="7">
    <location>
        <begin position="189"/>
        <end position="204"/>
    </location>
</feature>
<dbReference type="InterPro" id="IPR014031">
    <property type="entry name" value="Ketoacyl_synth_C"/>
</dbReference>
<dbReference type="SMART" id="SM00827">
    <property type="entry name" value="PKS_AT"/>
    <property type="match status" value="1"/>
</dbReference>
<feature type="compositionally biased region" description="Low complexity" evidence="7">
    <location>
        <begin position="1722"/>
        <end position="1733"/>
    </location>
</feature>
<feature type="compositionally biased region" description="Gly residues" evidence="7">
    <location>
        <begin position="1734"/>
        <end position="1744"/>
    </location>
</feature>
<dbReference type="InterPro" id="IPR032821">
    <property type="entry name" value="PKS_assoc"/>
</dbReference>
<dbReference type="Pfam" id="PF00109">
    <property type="entry name" value="ketoacyl-synt"/>
    <property type="match status" value="1"/>
</dbReference>
<keyword evidence="5" id="KW-0511">Multifunctional enzyme</keyword>
<dbReference type="InterPro" id="IPR016039">
    <property type="entry name" value="Thiolase-like"/>
</dbReference>
<dbReference type="Pfam" id="PF00698">
    <property type="entry name" value="Acyl_transf_1"/>
    <property type="match status" value="1"/>
</dbReference>
<keyword evidence="3" id="KW-0808">Transferase</keyword>
<dbReference type="InterPro" id="IPR036736">
    <property type="entry name" value="ACP-like_sf"/>
</dbReference>
<feature type="domain" description="Carrier" evidence="8">
    <location>
        <begin position="1602"/>
        <end position="1679"/>
    </location>
</feature>
<reference evidence="10" key="2">
    <citation type="submission" date="2020-09" db="EMBL/GenBank/DDBJ databases">
        <authorList>
            <person name="Sun Q."/>
            <person name="Ohkuma M."/>
        </authorList>
    </citation>
    <scope>NUCLEOTIDE SEQUENCE</scope>
    <source>
        <strain evidence="10">JCM 4434</strain>
    </source>
</reference>
<dbReference type="InterPro" id="IPR020806">
    <property type="entry name" value="PKS_PP-bd"/>
</dbReference>
<evidence type="ECO:0000259" key="9">
    <source>
        <dbReference type="PROSITE" id="PS52004"/>
    </source>
</evidence>
<dbReference type="FunFam" id="3.40.47.10:FF:000019">
    <property type="entry name" value="Polyketide synthase type I"/>
    <property type="match status" value="1"/>
</dbReference>
<keyword evidence="4" id="KW-0045">Antibiotic biosynthesis</keyword>
<organism evidence="10 11">
    <name type="scientific">Kitasatospora aureofaciens</name>
    <name type="common">Streptomyces aureofaciens</name>
    <dbReference type="NCBI Taxonomy" id="1894"/>
    <lineage>
        <taxon>Bacteria</taxon>
        <taxon>Bacillati</taxon>
        <taxon>Actinomycetota</taxon>
        <taxon>Actinomycetes</taxon>
        <taxon>Kitasatosporales</taxon>
        <taxon>Streptomycetaceae</taxon>
        <taxon>Kitasatospora</taxon>
    </lineage>
</organism>
<feature type="compositionally biased region" description="Low complexity" evidence="7">
    <location>
        <begin position="1107"/>
        <end position="1118"/>
    </location>
</feature>
<name>A0A8H9HWW1_KITAU</name>
<feature type="region of interest" description="Disordered" evidence="7">
    <location>
        <begin position="1096"/>
        <end position="1138"/>
    </location>
</feature>
<dbReference type="Gene3D" id="3.40.47.10">
    <property type="match status" value="1"/>
</dbReference>
<dbReference type="InterPro" id="IPR025110">
    <property type="entry name" value="AMP-bd_C"/>
</dbReference>
<dbReference type="PANTHER" id="PTHR43775">
    <property type="entry name" value="FATTY ACID SYNTHASE"/>
    <property type="match status" value="1"/>
</dbReference>
<dbReference type="Gene3D" id="1.10.1200.10">
    <property type="entry name" value="ACP-like"/>
    <property type="match status" value="2"/>
</dbReference>
<evidence type="ECO:0000256" key="6">
    <source>
        <dbReference type="ARBA" id="ARBA00023315"/>
    </source>
</evidence>
<feature type="region of interest" description="Disordered" evidence="7">
    <location>
        <begin position="555"/>
        <end position="577"/>
    </location>
</feature>
<evidence type="ECO:0000313" key="10">
    <source>
        <dbReference type="EMBL" id="GGU93169.1"/>
    </source>
</evidence>
<dbReference type="InterPro" id="IPR014043">
    <property type="entry name" value="Acyl_transferase_dom"/>
</dbReference>
<dbReference type="InterPro" id="IPR042099">
    <property type="entry name" value="ANL_N_sf"/>
</dbReference>
<feature type="domain" description="Carrier" evidence="8">
    <location>
        <begin position="585"/>
        <end position="661"/>
    </location>
</feature>
<feature type="region of interest" description="Disordered" evidence="7">
    <location>
        <begin position="1722"/>
        <end position="1745"/>
    </location>
</feature>
<dbReference type="InterPro" id="IPR016036">
    <property type="entry name" value="Malonyl_transacylase_ACP-bd"/>
</dbReference>
<evidence type="ECO:0000256" key="5">
    <source>
        <dbReference type="ARBA" id="ARBA00023268"/>
    </source>
</evidence>
<dbReference type="InterPro" id="IPR014030">
    <property type="entry name" value="Ketoacyl_synth_N"/>
</dbReference>
<dbReference type="EMBL" id="BMUB01000014">
    <property type="protein sequence ID" value="GGU93169.1"/>
    <property type="molecule type" value="Genomic_DNA"/>
</dbReference>
<dbReference type="SMART" id="SM00823">
    <property type="entry name" value="PKS_PP"/>
    <property type="match status" value="2"/>
</dbReference>
<evidence type="ECO:0000313" key="11">
    <source>
        <dbReference type="Proteomes" id="UP000610124"/>
    </source>
</evidence>
<evidence type="ECO:0000259" key="8">
    <source>
        <dbReference type="PROSITE" id="PS50075"/>
    </source>
</evidence>
<proteinExistence type="predicted"/>
<dbReference type="GO" id="GO:0033068">
    <property type="term" value="P:macrolide biosynthetic process"/>
    <property type="evidence" value="ECO:0007669"/>
    <property type="project" value="UniProtKB-ARBA"/>
</dbReference>
<dbReference type="PROSITE" id="PS00012">
    <property type="entry name" value="PHOSPHOPANTETHEINE"/>
    <property type="match status" value="1"/>
</dbReference>
<sequence>MKVSVHSDDYAIDPAAGAPGALGGHTLPGVFAAAVRRAPDAVALVDGERELTWRQWRSEVAALARALQDLGTGPGDVVAVQLPNCWEYPTAHLAVATIGAVMLPVHAGYGAADVRALLGRVDPTAVLLAPEAADTAEALAAAVPSLRAVLVAGDVAEDRTGTGTADRAGEVAGRPAALPPGVRSLARAMAERAGREPHPVEVRPDQPLVVLPSSGTTSARPKICLHSHDGLLSNTAPVAEEGGEAFAGAILTACPLTHLFGLQSLHTALFRACRQVLLRSWDPERFLALARRTAPSAVFAVPAQLYDVVAALARGGRPAGFRPQQVRTAGAAIPAALAADVRSALGGELVVVWGMSELGTGTRTAPGDPATARGVGRPTPGARLRVVGEDGSELPAGEAGELQYHSPSMFRGYHREPELTRAAITADGWLRTGDRASLGPDGRLSFHGRSAELINVGGRKFDATEVQELLAALPGIGPLAVVARPDERLGEIPCLVLTRRAAPGIGLRAVTAYLQGRGVADYKIPLELVTVDELPRTPAGKVHRRGLEQLVAPEEPVAPGSGAPGPGARPSAGAVPEGAPPLGYGAALDLVRGFAAEVTGRGPADPPIGPDTAFRAYGLDSVRTIRLRNLLVEATGRALPVSLGFDHPTPAAVALLLSGSAPERAEDEPWAASEEPVAIVGMACRLPGGIASPDDLWALLAEGAHTDSAFPADRGWDLDGLFHDDPEHPGTSYVRRGGFLDGAGRFDAPFFGFSPREAVAADPQQRLLLETAWEALEHAGIDPTGLRGSRTGVFTGAMYHDYGAGAPAELEGLLGIGTAGSALAGRISYSFGLEGPALTVDTACSSSLVALHLACRSLRSGESSLALAGGVAVMATPAPFTEFSRLRGLSPDGRCKSFSDDADGAAWAEGVGLLVLERLSDARRNGHPVLALVRGSAVNQDGASNGITAPNGPAQQRVLRRALADAGLGPGDLDAVEAHGTGTALGDPIEAQALLAVHDGARPADRPLWLGSVKSNLGHTQAAAGVTGVIKTVQALRHGLLPRTLHVTEPTTRVDWSSGAVRLLTEDRPWPREGGRVRRAGVSSFGISGTNAHVVLEEAPPGPDRTGPAADGGPVPAASDDRAEPDSASRPVPLTLSARGERALREQAGRLAAHLAAHPGLALPDLAHALATTRAVHRDRALLVGADRSELVDALERFAAAEPGPVAPATGRRDGGGRLAFVFAGQGSQRPGMGRQLSADHPRFAAALDEVCALLDPLLARPLRPVLWEEPEALDRTEFAQPALFTHEVALYRLLDSWGVRPDLLAGHSVGEIAAAHVAGVLSLPDACALVAARGRLMQALPAGGAMLAVRATEDEVRPLLGESVSLAAVNGPSSVVVSGTEDAVAAIEARFADRRTTRLRVSHAFHSALLEPMLAEFRAVVEGLAFAAPAVPLVSGVTGQPLTREQALDPGHWVSQARRPVRFRDAVERLRTERVDAYLELAAGAALAPMVGECLAAGGAGRSTGDAGAAVLTTAPADQADETRSLLAAVGRLHLHGVPVDWDAVLPGARPVPLPTYPFQRQTYWLAAAAPSPSALPVVVPAPDGPSAALPGRLAAGGPAERDAVLRRLVLAETAGVLGRSPAELDPAQPFAALGVTSVKAIELRERIAAATGTVLPATLVFDHPSPDAVVRAVGAHLDGGPGRPHTTGELVDLLAELLTSGASLEPADATRLRELARRGAAAGGAARPDAGSGSGAGTGLGTDLGTATDDELFRLMDALD</sequence>
<evidence type="ECO:0000256" key="3">
    <source>
        <dbReference type="ARBA" id="ARBA00022679"/>
    </source>
</evidence>
<comment type="caution">
    <text evidence="10">The sequence shown here is derived from an EMBL/GenBank/DDBJ whole genome shotgun (WGS) entry which is preliminary data.</text>
</comment>
<dbReference type="SUPFAM" id="SSF53901">
    <property type="entry name" value="Thiolase-like"/>
    <property type="match status" value="1"/>
</dbReference>
<dbReference type="InterPro" id="IPR016035">
    <property type="entry name" value="Acyl_Trfase/lysoPLipase"/>
</dbReference>
<dbReference type="Gene3D" id="3.40.366.10">
    <property type="entry name" value="Malonyl-Coenzyme A Acyl Carrier Protein, domain 2"/>
    <property type="match status" value="1"/>
</dbReference>